<accession>A0ABY7HHC9</accession>
<dbReference type="RefSeq" id="WP_269041085.1">
    <property type="nucleotide sequence ID" value="NZ_CP114040.1"/>
</dbReference>
<feature type="region of interest" description="Disordered" evidence="1">
    <location>
        <begin position="73"/>
        <end position="101"/>
    </location>
</feature>
<feature type="chain" id="PRO_5046919652" evidence="2">
    <location>
        <begin position="27"/>
        <end position="340"/>
    </location>
</feature>
<gene>
    <name evidence="3" type="ORF">O0S08_21555</name>
</gene>
<keyword evidence="4" id="KW-1185">Reference proteome</keyword>
<organism evidence="3 4">
    <name type="scientific">Nannocystis punicea</name>
    <dbReference type="NCBI Taxonomy" id="2995304"/>
    <lineage>
        <taxon>Bacteria</taxon>
        <taxon>Pseudomonadati</taxon>
        <taxon>Myxococcota</taxon>
        <taxon>Polyangia</taxon>
        <taxon>Nannocystales</taxon>
        <taxon>Nannocystaceae</taxon>
        <taxon>Nannocystis</taxon>
    </lineage>
</organism>
<reference evidence="3" key="1">
    <citation type="submission" date="2022-11" db="EMBL/GenBank/DDBJ databases">
        <title>Minimal conservation of predation-associated metabolite biosynthetic gene clusters underscores biosynthetic potential of Myxococcota including descriptions for ten novel species: Archangium lansinium sp. nov., Myxococcus landrumus sp. nov., Nannocystis bai.</title>
        <authorList>
            <person name="Ahearne A."/>
            <person name="Stevens C."/>
            <person name="Dowd S."/>
        </authorList>
    </citation>
    <scope>NUCLEOTIDE SEQUENCE</scope>
    <source>
        <strain evidence="3">Fl3</strain>
    </source>
</reference>
<evidence type="ECO:0000313" key="4">
    <source>
        <dbReference type="Proteomes" id="UP001164459"/>
    </source>
</evidence>
<feature type="compositionally biased region" description="Low complexity" evidence="1">
    <location>
        <begin position="92"/>
        <end position="101"/>
    </location>
</feature>
<feature type="region of interest" description="Disordered" evidence="1">
    <location>
        <begin position="138"/>
        <end position="157"/>
    </location>
</feature>
<evidence type="ECO:0000256" key="2">
    <source>
        <dbReference type="SAM" id="SignalP"/>
    </source>
</evidence>
<feature type="signal peptide" evidence="2">
    <location>
        <begin position="1"/>
        <end position="26"/>
    </location>
</feature>
<dbReference type="Proteomes" id="UP001164459">
    <property type="component" value="Chromosome"/>
</dbReference>
<feature type="compositionally biased region" description="Low complexity" evidence="1">
    <location>
        <begin position="141"/>
        <end position="157"/>
    </location>
</feature>
<protein>
    <submittedName>
        <fullName evidence="3">Uncharacterized protein</fullName>
    </submittedName>
</protein>
<sequence>MWIARGPTLAVSFAVAMGLGASLAAAAPADALSACLERCDRARLSETNRATCRLDCEQDAATDPELIRSQIAAQTKTGTGAKPTPSPRPNQTAAAAPTPAPALTGRAACKAECAADRTLSADDRATCALECDQLDEPARPVGSGAPSAATTGPATTAVGGSVTAVTGGATSGPVAVATGSVAPPSLGVGPSSFLAMCLETCRKGPVKLSATDQATCRLTCENSASVVDVALDAVPSGWFAAPALTVMTAPRPAPVTASATGTPAPARPMTTPAAGGSCQAERATCESACGKVRAQCERGCGKQKVKTDRETCKLECGENLGLCTADCAGAYASCVNRGVR</sequence>
<keyword evidence="2" id="KW-0732">Signal</keyword>
<evidence type="ECO:0000256" key="1">
    <source>
        <dbReference type="SAM" id="MobiDB-lite"/>
    </source>
</evidence>
<dbReference type="EMBL" id="CP114040">
    <property type="protein sequence ID" value="WAS98727.1"/>
    <property type="molecule type" value="Genomic_DNA"/>
</dbReference>
<proteinExistence type="predicted"/>
<name>A0ABY7HHC9_9BACT</name>
<evidence type="ECO:0000313" key="3">
    <source>
        <dbReference type="EMBL" id="WAS98727.1"/>
    </source>
</evidence>